<feature type="transmembrane region" description="Helical" evidence="8">
    <location>
        <begin position="134"/>
        <end position="155"/>
    </location>
</feature>
<evidence type="ECO:0000256" key="8">
    <source>
        <dbReference type="SAM" id="Phobius"/>
    </source>
</evidence>
<feature type="transmembrane region" description="Helical" evidence="8">
    <location>
        <begin position="282"/>
        <end position="300"/>
    </location>
</feature>
<evidence type="ECO:0000256" key="1">
    <source>
        <dbReference type="ARBA" id="ARBA00004651"/>
    </source>
</evidence>
<keyword evidence="4" id="KW-0997">Cell inner membrane</keyword>
<dbReference type="PANTHER" id="PTHR32196">
    <property type="entry name" value="ABC TRANSPORTER PERMEASE PROTEIN YPHD-RELATED-RELATED"/>
    <property type="match status" value="1"/>
</dbReference>
<reference evidence="9 10" key="1">
    <citation type="submission" date="2019-03" db="EMBL/GenBank/DDBJ databases">
        <title>Genomics of glacier-inhabiting Cryobacterium strains.</title>
        <authorList>
            <person name="Liu Q."/>
            <person name="Xin Y.-H."/>
        </authorList>
    </citation>
    <scope>NUCLEOTIDE SEQUENCE [LARGE SCALE GENOMIC DNA]</scope>
    <source>
        <strain evidence="9 10">RHLS22-1</strain>
    </source>
</reference>
<feature type="transmembrane region" description="Helical" evidence="8">
    <location>
        <begin position="105"/>
        <end position="127"/>
    </location>
</feature>
<keyword evidence="5 8" id="KW-0812">Transmembrane</keyword>
<evidence type="ECO:0000256" key="3">
    <source>
        <dbReference type="ARBA" id="ARBA00022475"/>
    </source>
</evidence>
<evidence type="ECO:0000256" key="7">
    <source>
        <dbReference type="ARBA" id="ARBA00023136"/>
    </source>
</evidence>
<name>A0A4R8W765_9MICO</name>
<protein>
    <submittedName>
        <fullName evidence="9">ABC transporter permease</fullName>
    </submittedName>
</protein>
<dbReference type="InterPro" id="IPR001851">
    <property type="entry name" value="ABC_transp_permease"/>
</dbReference>
<evidence type="ECO:0000313" key="10">
    <source>
        <dbReference type="Proteomes" id="UP000297907"/>
    </source>
</evidence>
<dbReference type="PANTHER" id="PTHR32196:SF21">
    <property type="entry name" value="ABC TRANSPORTER PERMEASE PROTEIN YPHD-RELATED"/>
    <property type="match status" value="1"/>
</dbReference>
<feature type="transmembrane region" description="Helical" evidence="8">
    <location>
        <begin position="24"/>
        <end position="48"/>
    </location>
</feature>
<feature type="transmembrane region" description="Helical" evidence="8">
    <location>
        <begin position="82"/>
        <end position="99"/>
    </location>
</feature>
<keyword evidence="10" id="KW-1185">Reference proteome</keyword>
<dbReference type="GO" id="GO:0005886">
    <property type="term" value="C:plasma membrane"/>
    <property type="evidence" value="ECO:0007669"/>
    <property type="project" value="UniProtKB-SubCell"/>
</dbReference>
<evidence type="ECO:0000313" key="9">
    <source>
        <dbReference type="EMBL" id="TFC01023.1"/>
    </source>
</evidence>
<dbReference type="CDD" id="cd06579">
    <property type="entry name" value="TM_PBP1_transp_AraH_like"/>
    <property type="match status" value="1"/>
</dbReference>
<dbReference type="Pfam" id="PF02653">
    <property type="entry name" value="BPD_transp_2"/>
    <property type="match status" value="1"/>
</dbReference>
<keyword evidence="7 8" id="KW-0472">Membrane</keyword>
<keyword evidence="2" id="KW-0813">Transport</keyword>
<evidence type="ECO:0000256" key="2">
    <source>
        <dbReference type="ARBA" id="ARBA00022448"/>
    </source>
</evidence>
<feature type="transmembrane region" description="Helical" evidence="8">
    <location>
        <begin position="54"/>
        <end position="75"/>
    </location>
</feature>
<comment type="subcellular location">
    <subcellularLocation>
        <location evidence="1">Cell membrane</location>
        <topology evidence="1">Multi-pass membrane protein</topology>
    </subcellularLocation>
</comment>
<gene>
    <name evidence="9" type="ORF">E3O42_11115</name>
</gene>
<dbReference type="GO" id="GO:0022857">
    <property type="term" value="F:transmembrane transporter activity"/>
    <property type="evidence" value="ECO:0007669"/>
    <property type="project" value="InterPro"/>
</dbReference>
<feature type="transmembrane region" description="Helical" evidence="8">
    <location>
        <begin position="224"/>
        <end position="244"/>
    </location>
</feature>
<feature type="transmembrane region" description="Helical" evidence="8">
    <location>
        <begin position="256"/>
        <end position="275"/>
    </location>
</feature>
<organism evidence="9 10">
    <name type="scientific">Cryobacterium adonitolivorans</name>
    <dbReference type="NCBI Taxonomy" id="1259189"/>
    <lineage>
        <taxon>Bacteria</taxon>
        <taxon>Bacillati</taxon>
        <taxon>Actinomycetota</taxon>
        <taxon>Actinomycetes</taxon>
        <taxon>Micrococcales</taxon>
        <taxon>Microbacteriaceae</taxon>
        <taxon>Cryobacterium</taxon>
    </lineage>
</organism>
<keyword evidence="3" id="KW-1003">Cell membrane</keyword>
<dbReference type="OrthoDB" id="9808136at2"/>
<proteinExistence type="predicted"/>
<evidence type="ECO:0000256" key="6">
    <source>
        <dbReference type="ARBA" id="ARBA00022989"/>
    </source>
</evidence>
<dbReference type="Proteomes" id="UP000297907">
    <property type="component" value="Unassembled WGS sequence"/>
</dbReference>
<evidence type="ECO:0000256" key="5">
    <source>
        <dbReference type="ARBA" id="ARBA00022692"/>
    </source>
</evidence>
<evidence type="ECO:0000256" key="4">
    <source>
        <dbReference type="ARBA" id="ARBA00022519"/>
    </source>
</evidence>
<keyword evidence="6 8" id="KW-1133">Transmembrane helix</keyword>
<accession>A0A4R8W765</accession>
<dbReference type="AlphaFoldDB" id="A0A4R8W765"/>
<sequence length="330" mass="33130">MSIKVDDKIGTVRRAIPVRDARALFLRFMPGIVLVVLVLAVALANPLFLRPNSLLTAADSAAPLLVLAAGAMLVILCGSIDLSVAALASMCSVFVALWVPALGGWAVLAAVLVGATAGLIQGAVHVVAQIPSFIVTLGGLAVWSGIGLVASSAATVGVEGDSLEWAFTRIGDARIPSAALIAAGVAVLIAAVFWFTPVRRWFEAVGSAEPAAVLAGVPAAQIKLAAFTVSGACAGLAGGLLVARTYSGAPGLADSLLLPVVAAIVVGGTAITGGYGGIGRTVIGVLIITVLRVGLSVAGVDPSIEQIIYGVLVIGAVSLTIDRSKFQVMK</sequence>
<dbReference type="EMBL" id="SOFL01000036">
    <property type="protein sequence ID" value="TFC01023.1"/>
    <property type="molecule type" value="Genomic_DNA"/>
</dbReference>
<comment type="caution">
    <text evidence="9">The sequence shown here is derived from an EMBL/GenBank/DDBJ whole genome shotgun (WGS) entry which is preliminary data.</text>
</comment>
<feature type="transmembrane region" description="Helical" evidence="8">
    <location>
        <begin position="175"/>
        <end position="195"/>
    </location>
</feature>
<feature type="transmembrane region" description="Helical" evidence="8">
    <location>
        <begin position="306"/>
        <end position="322"/>
    </location>
</feature>